<dbReference type="InterPro" id="IPR012337">
    <property type="entry name" value="RNaseH-like_sf"/>
</dbReference>
<dbReference type="PANTHER" id="PTHR37984:SF5">
    <property type="entry name" value="PROTEIN NYNRIN-LIKE"/>
    <property type="match status" value="1"/>
</dbReference>
<keyword evidence="3" id="KW-1185">Reference proteome</keyword>
<reference evidence="4" key="1">
    <citation type="submission" date="2025-08" db="UniProtKB">
        <authorList>
            <consortium name="RefSeq"/>
        </authorList>
    </citation>
    <scope>IDENTIFICATION</scope>
    <source>
        <tissue evidence="4">Leaves</tissue>
    </source>
</reference>
<dbReference type="Pfam" id="PF00665">
    <property type="entry name" value="rve"/>
    <property type="match status" value="1"/>
</dbReference>
<dbReference type="GeneID" id="140035602"/>
<dbReference type="InterPro" id="IPR050951">
    <property type="entry name" value="Retrovirus_Pol_polyprotein"/>
</dbReference>
<sequence length="172" mass="19674">MGESSSSSPEKGGSNSRREPGRVLPNRDNTGRPGEKYIHLPIWHVCLPENAFWPMQYSNNFSKVYVDYVSKWVEAKATRTNNSKVVTEFLRSNIFVRFGMPRAVVSDRGTHFCNKTVAALFRKYDVLHKVAAPHHLQTNDQAEVSNREIKSILEKMVRPDGKDWNLKLEDAL</sequence>
<gene>
    <name evidence="4" type="primary">LOC140035602</name>
</gene>
<protein>
    <recommendedName>
        <fullName evidence="2">Integrase catalytic domain-containing protein</fullName>
    </recommendedName>
</protein>
<evidence type="ECO:0000313" key="4">
    <source>
        <dbReference type="RefSeq" id="XP_071932997.1"/>
    </source>
</evidence>
<evidence type="ECO:0000313" key="3">
    <source>
        <dbReference type="Proteomes" id="UP001652660"/>
    </source>
</evidence>
<accession>A0ABM4WMI5</accession>
<dbReference type="InterPro" id="IPR036397">
    <property type="entry name" value="RNaseH_sf"/>
</dbReference>
<feature type="domain" description="Integrase catalytic" evidence="2">
    <location>
        <begin position="29"/>
        <end position="172"/>
    </location>
</feature>
<evidence type="ECO:0000256" key="1">
    <source>
        <dbReference type="SAM" id="MobiDB-lite"/>
    </source>
</evidence>
<dbReference type="RefSeq" id="XP_071932997.1">
    <property type="nucleotide sequence ID" value="XM_072076896.1"/>
</dbReference>
<organism evidence="3 4">
    <name type="scientific">Coffea arabica</name>
    <name type="common">Arabian coffee</name>
    <dbReference type="NCBI Taxonomy" id="13443"/>
    <lineage>
        <taxon>Eukaryota</taxon>
        <taxon>Viridiplantae</taxon>
        <taxon>Streptophyta</taxon>
        <taxon>Embryophyta</taxon>
        <taxon>Tracheophyta</taxon>
        <taxon>Spermatophyta</taxon>
        <taxon>Magnoliopsida</taxon>
        <taxon>eudicotyledons</taxon>
        <taxon>Gunneridae</taxon>
        <taxon>Pentapetalae</taxon>
        <taxon>asterids</taxon>
        <taxon>lamiids</taxon>
        <taxon>Gentianales</taxon>
        <taxon>Rubiaceae</taxon>
        <taxon>Ixoroideae</taxon>
        <taxon>Gardenieae complex</taxon>
        <taxon>Bertiereae - Coffeeae clade</taxon>
        <taxon>Coffeeae</taxon>
        <taxon>Coffea</taxon>
    </lineage>
</organism>
<feature type="compositionally biased region" description="Low complexity" evidence="1">
    <location>
        <begin position="1"/>
        <end position="15"/>
    </location>
</feature>
<dbReference type="PROSITE" id="PS50994">
    <property type="entry name" value="INTEGRASE"/>
    <property type="match status" value="1"/>
</dbReference>
<dbReference type="Gene3D" id="3.30.420.10">
    <property type="entry name" value="Ribonuclease H-like superfamily/Ribonuclease H"/>
    <property type="match status" value="1"/>
</dbReference>
<proteinExistence type="predicted"/>
<dbReference type="SUPFAM" id="SSF53098">
    <property type="entry name" value="Ribonuclease H-like"/>
    <property type="match status" value="1"/>
</dbReference>
<evidence type="ECO:0000259" key="2">
    <source>
        <dbReference type="PROSITE" id="PS50994"/>
    </source>
</evidence>
<name>A0ABM4WMI5_COFAR</name>
<dbReference type="InterPro" id="IPR001584">
    <property type="entry name" value="Integrase_cat-core"/>
</dbReference>
<feature type="region of interest" description="Disordered" evidence="1">
    <location>
        <begin position="1"/>
        <end position="32"/>
    </location>
</feature>
<dbReference type="PANTHER" id="PTHR37984">
    <property type="entry name" value="PROTEIN CBG26694"/>
    <property type="match status" value="1"/>
</dbReference>
<dbReference type="Proteomes" id="UP001652660">
    <property type="component" value="Chromosome 2c"/>
</dbReference>